<protein>
    <submittedName>
        <fullName evidence="1">Uncharacterized protein</fullName>
    </submittedName>
</protein>
<keyword evidence="2" id="KW-1185">Reference proteome</keyword>
<proteinExistence type="predicted"/>
<name>A0A9Q9MHT2_9ACTN</name>
<dbReference type="RefSeq" id="WP_156089735.1">
    <property type="nucleotide sequence ID" value="NZ_CP073767.1"/>
</dbReference>
<dbReference type="KEGG" id="daur:Daura_13490"/>
<dbReference type="Proteomes" id="UP001058003">
    <property type="component" value="Chromosome"/>
</dbReference>
<reference evidence="1" key="1">
    <citation type="submission" date="2021-04" db="EMBL/GenBank/DDBJ databases">
        <title>Dactylosporangium aurantiacum NRRL B-8018 full assembly.</title>
        <authorList>
            <person name="Hartkoorn R.C."/>
            <person name="Beaudoing E."/>
            <person name="Hot D."/>
        </authorList>
    </citation>
    <scope>NUCLEOTIDE SEQUENCE</scope>
    <source>
        <strain evidence="1">NRRL B-8018</strain>
    </source>
</reference>
<gene>
    <name evidence="1" type="ORF">Daura_13490</name>
</gene>
<evidence type="ECO:0000313" key="1">
    <source>
        <dbReference type="EMBL" id="UWZ57084.1"/>
    </source>
</evidence>
<dbReference type="AlphaFoldDB" id="A0A9Q9MHT2"/>
<organism evidence="1 2">
    <name type="scientific">Dactylosporangium aurantiacum</name>
    <dbReference type="NCBI Taxonomy" id="35754"/>
    <lineage>
        <taxon>Bacteria</taxon>
        <taxon>Bacillati</taxon>
        <taxon>Actinomycetota</taxon>
        <taxon>Actinomycetes</taxon>
        <taxon>Micromonosporales</taxon>
        <taxon>Micromonosporaceae</taxon>
        <taxon>Dactylosporangium</taxon>
    </lineage>
</organism>
<sequence length="191" mass="20797">MTEPLAAPLPELVGEVGGIESMVVDGRRWFFGFSYTSDLVLTPLIADPGAMARFASEFMRQADGTHDPAYWLELVEDSVADSGLTGNDEDRVVDTAALAREPALSYHLRYVLDAATGWQDDAVYEEPDVVAAFATIGVARSRHDVDGLDQVVAALSGEHRAAAELILRRYVAEKLDHLPGNWPEVFAGLRP</sequence>
<dbReference type="OrthoDB" id="3377433at2"/>
<dbReference type="EMBL" id="CP073767">
    <property type="protein sequence ID" value="UWZ57084.1"/>
    <property type="molecule type" value="Genomic_DNA"/>
</dbReference>
<accession>A0A9Q9MHT2</accession>
<evidence type="ECO:0000313" key="2">
    <source>
        <dbReference type="Proteomes" id="UP001058003"/>
    </source>
</evidence>